<organism evidence="1">
    <name type="scientific">Anguilla anguilla</name>
    <name type="common">European freshwater eel</name>
    <name type="synonym">Muraena anguilla</name>
    <dbReference type="NCBI Taxonomy" id="7936"/>
    <lineage>
        <taxon>Eukaryota</taxon>
        <taxon>Metazoa</taxon>
        <taxon>Chordata</taxon>
        <taxon>Craniata</taxon>
        <taxon>Vertebrata</taxon>
        <taxon>Euteleostomi</taxon>
        <taxon>Actinopterygii</taxon>
        <taxon>Neopterygii</taxon>
        <taxon>Teleostei</taxon>
        <taxon>Anguilliformes</taxon>
        <taxon>Anguillidae</taxon>
        <taxon>Anguilla</taxon>
    </lineage>
</organism>
<name>A0A0E9VSV2_ANGAN</name>
<dbReference type="AlphaFoldDB" id="A0A0E9VSV2"/>
<protein>
    <submittedName>
        <fullName evidence="1">Uncharacterized protein</fullName>
    </submittedName>
</protein>
<accession>A0A0E9VSV2</accession>
<reference evidence="1" key="1">
    <citation type="submission" date="2014-11" db="EMBL/GenBank/DDBJ databases">
        <authorList>
            <person name="Amaro Gonzalez C."/>
        </authorList>
    </citation>
    <scope>NUCLEOTIDE SEQUENCE</scope>
</reference>
<proteinExistence type="predicted"/>
<reference evidence="1" key="2">
    <citation type="journal article" date="2015" name="Fish Shellfish Immunol.">
        <title>Early steps in the European eel (Anguilla anguilla)-Vibrio vulnificus interaction in the gills: Role of the RtxA13 toxin.</title>
        <authorList>
            <person name="Callol A."/>
            <person name="Pajuelo D."/>
            <person name="Ebbesson L."/>
            <person name="Teles M."/>
            <person name="MacKenzie S."/>
            <person name="Amaro C."/>
        </authorList>
    </citation>
    <scope>NUCLEOTIDE SEQUENCE</scope>
</reference>
<dbReference type="EMBL" id="GBXM01028167">
    <property type="protein sequence ID" value="JAH80410.1"/>
    <property type="molecule type" value="Transcribed_RNA"/>
</dbReference>
<evidence type="ECO:0000313" key="1">
    <source>
        <dbReference type="EMBL" id="JAH80410.1"/>
    </source>
</evidence>
<sequence>MQPHLICQSLSIWRMTGCA</sequence>